<dbReference type="EMBL" id="JAQKAB010000012">
    <property type="protein sequence ID" value="MDA7028005.1"/>
    <property type="molecule type" value="Genomic_DNA"/>
</dbReference>
<name>A0ABT4X6U1_9BACI</name>
<evidence type="ECO:0000313" key="3">
    <source>
        <dbReference type="Proteomes" id="UP001211894"/>
    </source>
</evidence>
<dbReference type="Gene3D" id="1.10.101.10">
    <property type="entry name" value="PGBD-like superfamily/PGBD"/>
    <property type="match status" value="1"/>
</dbReference>
<keyword evidence="3" id="KW-1185">Reference proteome</keyword>
<accession>A0ABT4X6U1</accession>
<dbReference type="Pfam" id="PF01471">
    <property type="entry name" value="PG_binding_1"/>
    <property type="match status" value="1"/>
</dbReference>
<dbReference type="InterPro" id="IPR036365">
    <property type="entry name" value="PGBD-like_sf"/>
</dbReference>
<evidence type="ECO:0000313" key="2">
    <source>
        <dbReference type="EMBL" id="MDA7028005.1"/>
    </source>
</evidence>
<proteinExistence type="predicted"/>
<reference evidence="2 3" key="1">
    <citation type="submission" date="2023-01" db="EMBL/GenBank/DDBJ databases">
        <title>Bacillus changyiensis sp. nov., isolated from a coastal deposit.</title>
        <authorList>
            <person name="Xiao G."/>
            <person name="Lai Q."/>
            <person name="Hu Z."/>
            <person name="Shao Z."/>
        </authorList>
    </citation>
    <scope>NUCLEOTIDE SEQUENCE [LARGE SCALE GENOMIC DNA]</scope>
    <source>
        <strain evidence="2 3">CLL-7-23</strain>
    </source>
</reference>
<dbReference type="InterPro" id="IPR002477">
    <property type="entry name" value="Peptidoglycan-bd-like"/>
</dbReference>
<sequence length="66" mass="7135">VNVRKGARGNITWILQALLICKGYDVNGLDSIFGNGLEKAVRAFQKASVLPVDGIAGKASWTRMFV</sequence>
<dbReference type="SUPFAM" id="SSF47090">
    <property type="entry name" value="PGBD-like"/>
    <property type="match status" value="1"/>
</dbReference>
<comment type="caution">
    <text evidence="2">The sequence shown here is derived from an EMBL/GenBank/DDBJ whole genome shotgun (WGS) entry which is preliminary data.</text>
</comment>
<protein>
    <submittedName>
        <fullName evidence="2">Peptidoglycan-binding domain-containing protein</fullName>
    </submittedName>
</protein>
<gene>
    <name evidence="2" type="ORF">PJ311_15635</name>
</gene>
<feature type="domain" description="Peptidoglycan binding-like" evidence="1">
    <location>
        <begin position="15"/>
        <end position="64"/>
    </location>
</feature>
<organism evidence="2 3">
    <name type="scientific">Bacillus changyiensis</name>
    <dbReference type="NCBI Taxonomy" id="3004103"/>
    <lineage>
        <taxon>Bacteria</taxon>
        <taxon>Bacillati</taxon>
        <taxon>Bacillota</taxon>
        <taxon>Bacilli</taxon>
        <taxon>Bacillales</taxon>
        <taxon>Bacillaceae</taxon>
        <taxon>Bacillus</taxon>
    </lineage>
</organism>
<evidence type="ECO:0000259" key="1">
    <source>
        <dbReference type="Pfam" id="PF01471"/>
    </source>
</evidence>
<feature type="non-terminal residue" evidence="2">
    <location>
        <position position="1"/>
    </location>
</feature>
<dbReference type="RefSeq" id="WP_271341831.1">
    <property type="nucleotide sequence ID" value="NZ_JAQKAB010000012.1"/>
</dbReference>
<dbReference type="InterPro" id="IPR036366">
    <property type="entry name" value="PGBDSf"/>
</dbReference>
<dbReference type="Proteomes" id="UP001211894">
    <property type="component" value="Unassembled WGS sequence"/>
</dbReference>